<proteinExistence type="predicted"/>
<dbReference type="RefSeq" id="WP_131903893.1">
    <property type="nucleotide sequence ID" value="NZ_BAAAFU010000008.1"/>
</dbReference>
<dbReference type="AlphaFoldDB" id="A0A4R1F6M4"/>
<dbReference type="InterPro" id="IPR006195">
    <property type="entry name" value="aa-tRNA-synth_II"/>
</dbReference>
<dbReference type="InterPro" id="IPR004525">
    <property type="entry name" value="EpmA"/>
</dbReference>
<keyword evidence="3" id="KW-0547">Nucleotide-binding</keyword>
<dbReference type="GO" id="GO:0005829">
    <property type="term" value="C:cytosol"/>
    <property type="evidence" value="ECO:0007669"/>
    <property type="project" value="TreeGrafter"/>
</dbReference>
<evidence type="ECO:0000259" key="6">
    <source>
        <dbReference type="PROSITE" id="PS50862"/>
    </source>
</evidence>
<dbReference type="InterPro" id="IPR045864">
    <property type="entry name" value="aa-tRNA-synth_II/BPL/LPL"/>
</dbReference>
<evidence type="ECO:0000256" key="3">
    <source>
        <dbReference type="ARBA" id="ARBA00022741"/>
    </source>
</evidence>
<accession>A0A4R1F6M4</accession>
<evidence type="ECO:0000256" key="1">
    <source>
        <dbReference type="ARBA" id="ARBA00011738"/>
    </source>
</evidence>
<organism evidence="7 8">
    <name type="scientific">Cocleimonas flava</name>
    <dbReference type="NCBI Taxonomy" id="634765"/>
    <lineage>
        <taxon>Bacteria</taxon>
        <taxon>Pseudomonadati</taxon>
        <taxon>Pseudomonadota</taxon>
        <taxon>Gammaproteobacteria</taxon>
        <taxon>Thiotrichales</taxon>
        <taxon>Thiotrichaceae</taxon>
        <taxon>Cocleimonas</taxon>
    </lineage>
</organism>
<dbReference type="PANTHER" id="PTHR42918:SF6">
    <property type="entry name" value="ELONGATION FACTOR P--(R)-BETA-LYSINE LIGASE"/>
    <property type="match status" value="1"/>
</dbReference>
<name>A0A4R1F6M4_9GAMM</name>
<dbReference type="GO" id="GO:0000049">
    <property type="term" value="F:tRNA binding"/>
    <property type="evidence" value="ECO:0007669"/>
    <property type="project" value="TreeGrafter"/>
</dbReference>
<dbReference type="GO" id="GO:0006430">
    <property type="term" value="P:lysyl-tRNA aminoacylation"/>
    <property type="evidence" value="ECO:0007669"/>
    <property type="project" value="InterPro"/>
</dbReference>
<dbReference type="NCBIfam" id="NF006828">
    <property type="entry name" value="PRK09350.1"/>
    <property type="match status" value="1"/>
</dbReference>
<keyword evidence="4" id="KW-0067">ATP-binding</keyword>
<dbReference type="InterPro" id="IPR004364">
    <property type="entry name" value="Aa-tRNA-synt_II"/>
</dbReference>
<dbReference type="Proteomes" id="UP000294887">
    <property type="component" value="Unassembled WGS sequence"/>
</dbReference>
<comment type="subunit">
    <text evidence="1">Homodimer.</text>
</comment>
<dbReference type="EMBL" id="SMFQ01000002">
    <property type="protein sequence ID" value="TCJ88204.1"/>
    <property type="molecule type" value="Genomic_DNA"/>
</dbReference>
<dbReference type="InterPro" id="IPR018149">
    <property type="entry name" value="Lys-tRNA-synth_II_C"/>
</dbReference>
<dbReference type="FunFam" id="3.30.930.10:FF:000017">
    <property type="entry name" value="Elongation factor P--(R)-beta-lysine ligase"/>
    <property type="match status" value="1"/>
</dbReference>
<evidence type="ECO:0000256" key="2">
    <source>
        <dbReference type="ARBA" id="ARBA00022598"/>
    </source>
</evidence>
<dbReference type="Gene3D" id="3.30.930.10">
    <property type="entry name" value="Bira Bifunctional Protein, Domain 2"/>
    <property type="match status" value="1"/>
</dbReference>
<dbReference type="PANTHER" id="PTHR42918">
    <property type="entry name" value="LYSYL-TRNA SYNTHETASE"/>
    <property type="match status" value="1"/>
</dbReference>
<feature type="domain" description="Aminoacyl-transfer RNA synthetases class-II family profile" evidence="6">
    <location>
        <begin position="22"/>
        <end position="317"/>
    </location>
</feature>
<comment type="caution">
    <text evidence="7">The sequence shown here is derived from an EMBL/GenBank/DDBJ whole genome shotgun (WGS) entry which is preliminary data.</text>
</comment>
<evidence type="ECO:0000313" key="8">
    <source>
        <dbReference type="Proteomes" id="UP000294887"/>
    </source>
</evidence>
<keyword evidence="7" id="KW-0030">Aminoacyl-tRNA synthetase</keyword>
<keyword evidence="8" id="KW-1185">Reference proteome</keyword>
<dbReference type="SUPFAM" id="SSF55681">
    <property type="entry name" value="Class II aaRS and biotin synthetases"/>
    <property type="match status" value="1"/>
</dbReference>
<dbReference type="GO" id="GO:0005524">
    <property type="term" value="F:ATP binding"/>
    <property type="evidence" value="ECO:0007669"/>
    <property type="project" value="UniProtKB-KW"/>
</dbReference>
<dbReference type="OrthoDB" id="9802326at2"/>
<dbReference type="PROSITE" id="PS50862">
    <property type="entry name" value="AA_TRNA_LIGASE_II"/>
    <property type="match status" value="1"/>
</dbReference>
<sequence>MDWSPNTTQQTRKSRAQMLHDIRAFFLQRDVLEVETPALSQFGNTDPFIESIQCIQQKSEGSELRYLHTSPEYPMKRLLAADSGDIYQISKVWRAGESGNKHNPEFTLLEWYRVGFSYQKLMQEVEELLSIVLPDLPKKPQFKTYESLFLEKFNINPHIATNEQLIDCVREHIDHLDTEGMNNQSLLDAILSFCIEPEFESSHLTFVYDYPVSQSALAQIRQTEHYPVAERFEVYLGQSELGNGYQEEVDSKRNKQILSDENQARKDFNLETVKEDRLFLAAAEKGIPASAGVAIGLDRVLMCITGEKSIQKVINFPWDKA</sequence>
<dbReference type="NCBIfam" id="TIGR00462">
    <property type="entry name" value="genX"/>
    <property type="match status" value="1"/>
</dbReference>
<evidence type="ECO:0000256" key="4">
    <source>
        <dbReference type="ARBA" id="ARBA00022840"/>
    </source>
</evidence>
<gene>
    <name evidence="7" type="ORF">EV695_0044</name>
</gene>
<evidence type="ECO:0000313" key="7">
    <source>
        <dbReference type="EMBL" id="TCJ88204.1"/>
    </source>
</evidence>
<protein>
    <submittedName>
        <fullName evidence="7">Lysyl-tRNA synthetase class 2</fullName>
    </submittedName>
</protein>
<reference evidence="7 8" key="1">
    <citation type="submission" date="2019-03" db="EMBL/GenBank/DDBJ databases">
        <title>Genomic Encyclopedia of Type Strains, Phase IV (KMG-IV): sequencing the most valuable type-strain genomes for metagenomic binning, comparative biology and taxonomic classification.</title>
        <authorList>
            <person name="Goeker M."/>
        </authorList>
    </citation>
    <scope>NUCLEOTIDE SEQUENCE [LARGE SCALE GENOMIC DNA]</scope>
    <source>
        <strain evidence="7 8">DSM 24830</strain>
    </source>
</reference>
<dbReference type="Pfam" id="PF00152">
    <property type="entry name" value="tRNA-synt_2"/>
    <property type="match status" value="1"/>
</dbReference>
<keyword evidence="2" id="KW-0436">Ligase</keyword>
<dbReference type="PRINTS" id="PR00982">
    <property type="entry name" value="TRNASYNTHLYS"/>
</dbReference>
<comment type="catalytic activity">
    <reaction evidence="5">
        <text>D-beta-lysine + L-lysyl-[protein] + ATP = N(6)-((3R)-3,6-diaminohexanoyl)-L-lysyl-[protein] + AMP + diphosphate + H(+)</text>
        <dbReference type="Rhea" id="RHEA:83435"/>
        <dbReference type="Rhea" id="RHEA-COMP:9752"/>
        <dbReference type="Rhea" id="RHEA-COMP:20131"/>
        <dbReference type="ChEBI" id="CHEBI:15378"/>
        <dbReference type="ChEBI" id="CHEBI:29969"/>
        <dbReference type="ChEBI" id="CHEBI:30616"/>
        <dbReference type="ChEBI" id="CHEBI:33019"/>
        <dbReference type="ChEBI" id="CHEBI:84138"/>
        <dbReference type="ChEBI" id="CHEBI:156053"/>
        <dbReference type="ChEBI" id="CHEBI:456215"/>
    </reaction>
    <physiologicalReaction direction="left-to-right" evidence="5">
        <dbReference type="Rhea" id="RHEA:83436"/>
    </physiologicalReaction>
</comment>
<dbReference type="GO" id="GO:0004824">
    <property type="term" value="F:lysine-tRNA ligase activity"/>
    <property type="evidence" value="ECO:0007669"/>
    <property type="project" value="InterPro"/>
</dbReference>
<evidence type="ECO:0000256" key="5">
    <source>
        <dbReference type="ARBA" id="ARBA00052794"/>
    </source>
</evidence>